<protein>
    <recommendedName>
        <fullName evidence="6">RING-type domain-containing protein</fullName>
    </recommendedName>
</protein>
<proteinExistence type="predicted"/>
<dbReference type="GO" id="GO:0008270">
    <property type="term" value="F:zinc ion binding"/>
    <property type="evidence" value="ECO:0007669"/>
    <property type="project" value="UniProtKB-KW"/>
</dbReference>
<name>A0A8S1H3H7_9PELO</name>
<comment type="caution">
    <text evidence="7">The sequence shown here is derived from an EMBL/GenBank/DDBJ whole genome shotgun (WGS) entry which is preliminary data.</text>
</comment>
<feature type="region of interest" description="Disordered" evidence="5">
    <location>
        <begin position="288"/>
        <end position="310"/>
    </location>
</feature>
<dbReference type="PROSITE" id="PS00518">
    <property type="entry name" value="ZF_RING_1"/>
    <property type="match status" value="1"/>
</dbReference>
<evidence type="ECO:0000256" key="1">
    <source>
        <dbReference type="ARBA" id="ARBA00022723"/>
    </source>
</evidence>
<evidence type="ECO:0000256" key="3">
    <source>
        <dbReference type="ARBA" id="ARBA00022833"/>
    </source>
</evidence>
<dbReference type="InterPro" id="IPR017907">
    <property type="entry name" value="Znf_RING_CS"/>
</dbReference>
<organism evidence="7 8">
    <name type="scientific">Caenorhabditis auriculariae</name>
    <dbReference type="NCBI Taxonomy" id="2777116"/>
    <lineage>
        <taxon>Eukaryota</taxon>
        <taxon>Metazoa</taxon>
        <taxon>Ecdysozoa</taxon>
        <taxon>Nematoda</taxon>
        <taxon>Chromadorea</taxon>
        <taxon>Rhabditida</taxon>
        <taxon>Rhabditina</taxon>
        <taxon>Rhabditomorpha</taxon>
        <taxon>Rhabditoidea</taxon>
        <taxon>Rhabditidae</taxon>
        <taxon>Peloderinae</taxon>
        <taxon>Caenorhabditis</taxon>
    </lineage>
</organism>
<dbReference type="Gene3D" id="3.30.40.10">
    <property type="entry name" value="Zinc/RING finger domain, C3HC4 (zinc finger)"/>
    <property type="match status" value="1"/>
</dbReference>
<dbReference type="InterPro" id="IPR013083">
    <property type="entry name" value="Znf_RING/FYVE/PHD"/>
</dbReference>
<gene>
    <name evidence="7" type="ORF">CAUJ_LOCUS5672</name>
</gene>
<evidence type="ECO:0000256" key="4">
    <source>
        <dbReference type="PROSITE-ProRule" id="PRU00175"/>
    </source>
</evidence>
<dbReference type="Proteomes" id="UP000835052">
    <property type="component" value="Unassembled WGS sequence"/>
</dbReference>
<dbReference type="InterPro" id="IPR001841">
    <property type="entry name" value="Znf_RING"/>
</dbReference>
<reference evidence="7" key="1">
    <citation type="submission" date="2020-10" db="EMBL/GenBank/DDBJ databases">
        <authorList>
            <person name="Kikuchi T."/>
        </authorList>
    </citation>
    <scope>NUCLEOTIDE SEQUENCE</scope>
    <source>
        <strain evidence="7">NKZ352</strain>
    </source>
</reference>
<evidence type="ECO:0000259" key="6">
    <source>
        <dbReference type="PROSITE" id="PS50089"/>
    </source>
</evidence>
<evidence type="ECO:0000256" key="2">
    <source>
        <dbReference type="ARBA" id="ARBA00022771"/>
    </source>
</evidence>
<keyword evidence="8" id="KW-1185">Reference proteome</keyword>
<evidence type="ECO:0000313" key="8">
    <source>
        <dbReference type="Proteomes" id="UP000835052"/>
    </source>
</evidence>
<evidence type="ECO:0000313" key="7">
    <source>
        <dbReference type="EMBL" id="CAD6189753.1"/>
    </source>
</evidence>
<dbReference type="PROSITE" id="PS50089">
    <property type="entry name" value="ZF_RING_2"/>
    <property type="match status" value="1"/>
</dbReference>
<dbReference type="SUPFAM" id="SSF57850">
    <property type="entry name" value="RING/U-box"/>
    <property type="match status" value="1"/>
</dbReference>
<dbReference type="EMBL" id="CAJGYM010000012">
    <property type="protein sequence ID" value="CAD6189753.1"/>
    <property type="molecule type" value="Genomic_DNA"/>
</dbReference>
<feature type="domain" description="RING-type" evidence="6">
    <location>
        <begin position="10"/>
        <end position="55"/>
    </location>
</feature>
<keyword evidence="1" id="KW-0479">Metal-binding</keyword>
<keyword evidence="2 4" id="KW-0863">Zinc-finger</keyword>
<keyword evidence="3" id="KW-0862">Zinc</keyword>
<dbReference type="CDD" id="cd16449">
    <property type="entry name" value="RING-HC"/>
    <property type="match status" value="1"/>
</dbReference>
<accession>A0A8S1H3H7</accession>
<dbReference type="AlphaFoldDB" id="A0A8S1H3H7"/>
<sequence length="415" mass="47247">MKERKNSMRCRKCCQKIWDLNKNIWPVVGDCGHSVCSHCYSKMYTTEDHRCSECETLSFFGAVKNHLACELFASKFDKPKNLENYDVSQATHAHLLREKSSINNIMPLAFDKCNNCAEFVPHSQLFFCSFSECDELLSNSPNVSDPKELLKFAICGACVYSHHAIHSTFVRGALRVSIDFAAPNRAQELFEEIEKYHRKMSKAEPLLSASQLQNLNLPMVSAEQLSKFLSSSTNIEDFETNSNRVRISIGNSEKRLDDFIASTADFVNSTKKDFDKLLDFFENDTVPSTSPRYVSRDSNTSSTKEGDTNKVHEEIEVTGQVDLSPNELWINDCNLKMEILTARDRVTPPGSVGFDALTLDLTLFLRRVYVQLSSITSDCDYVKVAQTAYFLRMSQAQQKCVTEKYNKNWPLLWAQ</sequence>
<evidence type="ECO:0000256" key="5">
    <source>
        <dbReference type="SAM" id="MobiDB-lite"/>
    </source>
</evidence>
<feature type="compositionally biased region" description="Polar residues" evidence="5">
    <location>
        <begin position="288"/>
        <end position="303"/>
    </location>
</feature>